<dbReference type="AlphaFoldDB" id="A0A328BAD2"/>
<dbReference type="EMBL" id="QHKM01000012">
    <property type="protein sequence ID" value="RAK62664.1"/>
    <property type="molecule type" value="Genomic_DNA"/>
</dbReference>
<name>A0A328BAD2_9BACT</name>
<gene>
    <name evidence="1" type="ORF">DLM85_22615</name>
</gene>
<organism evidence="1 2">
    <name type="scientific">Hymenobacter edaphi</name>
    <dbReference type="NCBI Taxonomy" id="2211146"/>
    <lineage>
        <taxon>Bacteria</taxon>
        <taxon>Pseudomonadati</taxon>
        <taxon>Bacteroidota</taxon>
        <taxon>Cytophagia</taxon>
        <taxon>Cytophagales</taxon>
        <taxon>Hymenobacteraceae</taxon>
        <taxon>Hymenobacter</taxon>
    </lineage>
</organism>
<sequence>MPLGILATTVAEKWQASPLPPLMWLSKDNFAAQVAAFVLSHQEADDTGDARTPQSKRLKVLDKTLDTSLRYVKGYLEEEYDDHEAYYGEFGIEKQGKNYKLPLGRPERVKALGKLLAALRKHKFDKKKYGLAYWQPLYDEYQPLVAGSTETAGARSGKVSQKDQGAAQVRKGLRSIIHHIKANYPDTWEAELRGFGFQKESFGG</sequence>
<comment type="caution">
    <text evidence="1">The sequence shown here is derived from an EMBL/GenBank/DDBJ whole genome shotgun (WGS) entry which is preliminary data.</text>
</comment>
<evidence type="ECO:0000313" key="2">
    <source>
        <dbReference type="Proteomes" id="UP000248553"/>
    </source>
</evidence>
<keyword evidence="2" id="KW-1185">Reference proteome</keyword>
<proteinExistence type="predicted"/>
<dbReference type="Proteomes" id="UP000248553">
    <property type="component" value="Unassembled WGS sequence"/>
</dbReference>
<evidence type="ECO:0000313" key="1">
    <source>
        <dbReference type="EMBL" id="RAK62664.1"/>
    </source>
</evidence>
<accession>A0A328BAD2</accession>
<reference evidence="2" key="1">
    <citation type="submission" date="2018-05" db="EMBL/GenBank/DDBJ databases">
        <authorList>
            <person name="Nie L."/>
        </authorList>
    </citation>
    <scope>NUCLEOTIDE SEQUENCE [LARGE SCALE GENOMIC DNA]</scope>
    <source>
        <strain evidence="2">NL</strain>
    </source>
</reference>
<protein>
    <submittedName>
        <fullName evidence="1">Uncharacterized protein</fullName>
    </submittedName>
</protein>